<dbReference type="Gene3D" id="1.10.10.10">
    <property type="entry name" value="Winged helix-like DNA-binding domain superfamily/Winged helix DNA-binding domain"/>
    <property type="match status" value="1"/>
</dbReference>
<dbReference type="PANTHER" id="PTHR33164:SF99">
    <property type="entry name" value="MARR FAMILY REGULATORY PROTEIN"/>
    <property type="match status" value="1"/>
</dbReference>
<evidence type="ECO:0000256" key="1">
    <source>
        <dbReference type="ARBA" id="ARBA00023015"/>
    </source>
</evidence>
<feature type="domain" description="HTH marR-type" evidence="4">
    <location>
        <begin position="1"/>
        <end position="118"/>
    </location>
</feature>
<dbReference type="InterPro" id="IPR023187">
    <property type="entry name" value="Tscrpt_reg_MarR-type_CS"/>
</dbReference>
<dbReference type="InterPro" id="IPR039422">
    <property type="entry name" value="MarR/SlyA-like"/>
</dbReference>
<gene>
    <name evidence="5" type="ORF">K0U00_11630</name>
</gene>
<comment type="caution">
    <text evidence="5">The sequence shown here is derived from an EMBL/GenBank/DDBJ whole genome shotgun (WGS) entry which is preliminary data.</text>
</comment>
<dbReference type="PROSITE" id="PS01117">
    <property type="entry name" value="HTH_MARR_1"/>
    <property type="match status" value="1"/>
</dbReference>
<evidence type="ECO:0000313" key="6">
    <source>
        <dbReference type="Proteomes" id="UP001519887"/>
    </source>
</evidence>
<keyword evidence="6" id="KW-1185">Reference proteome</keyword>
<reference evidence="5 6" key="1">
    <citation type="submission" date="2021-07" db="EMBL/GenBank/DDBJ databases">
        <title>Paenibacillus radiodurans sp. nov., isolated from the southeastern edge of Tengger Desert.</title>
        <authorList>
            <person name="Zhang G."/>
        </authorList>
    </citation>
    <scope>NUCLEOTIDE SEQUENCE [LARGE SCALE GENOMIC DNA]</scope>
    <source>
        <strain evidence="5 6">CCM 7311</strain>
    </source>
</reference>
<dbReference type="PROSITE" id="PS50995">
    <property type="entry name" value="HTH_MARR_2"/>
    <property type="match status" value="1"/>
</dbReference>
<dbReference type="InterPro" id="IPR036388">
    <property type="entry name" value="WH-like_DNA-bd_sf"/>
</dbReference>
<dbReference type="Proteomes" id="UP001519887">
    <property type="component" value="Unassembled WGS sequence"/>
</dbReference>
<protein>
    <submittedName>
        <fullName evidence="5">MarR family transcriptional regulator</fullName>
    </submittedName>
</protein>
<sequence length="119" mass="13509">MAHEFANNYKSEMTIPQSIILFIIRDNGPLKVTALAEQMGVKPSAISVMIDRLVLLDFVVRLPDHNDRRVVLLQITDAGRAASKRLEEQNNELIGQYFSKLSVDEIENMLVTLEKIIKD</sequence>
<evidence type="ECO:0000259" key="4">
    <source>
        <dbReference type="PROSITE" id="PS50995"/>
    </source>
</evidence>
<keyword evidence="1" id="KW-0805">Transcription regulation</keyword>
<dbReference type="RefSeq" id="WP_210039542.1">
    <property type="nucleotide sequence ID" value="NZ_JBHLVU010000005.1"/>
</dbReference>
<organism evidence="5 6">
    <name type="scientific">Paenibacillus sepulcri</name>
    <dbReference type="NCBI Taxonomy" id="359917"/>
    <lineage>
        <taxon>Bacteria</taxon>
        <taxon>Bacillati</taxon>
        <taxon>Bacillota</taxon>
        <taxon>Bacilli</taxon>
        <taxon>Bacillales</taxon>
        <taxon>Paenibacillaceae</taxon>
        <taxon>Paenibacillus</taxon>
    </lineage>
</organism>
<evidence type="ECO:0000256" key="2">
    <source>
        <dbReference type="ARBA" id="ARBA00023125"/>
    </source>
</evidence>
<proteinExistence type="predicted"/>
<evidence type="ECO:0000256" key="3">
    <source>
        <dbReference type="ARBA" id="ARBA00023163"/>
    </source>
</evidence>
<dbReference type="PRINTS" id="PR00598">
    <property type="entry name" value="HTHMARR"/>
</dbReference>
<dbReference type="EMBL" id="JAHZIK010000234">
    <property type="protein sequence ID" value="MBW7454681.1"/>
    <property type="molecule type" value="Genomic_DNA"/>
</dbReference>
<name>A0ABS7C1S3_9BACL</name>
<dbReference type="PANTHER" id="PTHR33164">
    <property type="entry name" value="TRANSCRIPTIONAL REGULATOR, MARR FAMILY"/>
    <property type="match status" value="1"/>
</dbReference>
<dbReference type="InterPro" id="IPR000835">
    <property type="entry name" value="HTH_MarR-typ"/>
</dbReference>
<keyword evidence="3" id="KW-0804">Transcription</keyword>
<dbReference type="SMART" id="SM00347">
    <property type="entry name" value="HTH_MARR"/>
    <property type="match status" value="1"/>
</dbReference>
<dbReference type="Pfam" id="PF01047">
    <property type="entry name" value="MarR"/>
    <property type="match status" value="1"/>
</dbReference>
<dbReference type="SUPFAM" id="SSF46785">
    <property type="entry name" value="Winged helix' DNA-binding domain"/>
    <property type="match status" value="1"/>
</dbReference>
<keyword evidence="2" id="KW-0238">DNA-binding</keyword>
<evidence type="ECO:0000313" key="5">
    <source>
        <dbReference type="EMBL" id="MBW7454681.1"/>
    </source>
</evidence>
<accession>A0ABS7C1S3</accession>
<dbReference type="InterPro" id="IPR036390">
    <property type="entry name" value="WH_DNA-bd_sf"/>
</dbReference>